<feature type="compositionally biased region" description="Basic and acidic residues" evidence="1">
    <location>
        <begin position="54"/>
        <end position="79"/>
    </location>
</feature>
<protein>
    <submittedName>
        <fullName evidence="3">Uncharacterized protein</fullName>
    </submittedName>
</protein>
<keyword evidence="4" id="KW-1185">Reference proteome</keyword>
<evidence type="ECO:0000256" key="1">
    <source>
        <dbReference type="SAM" id="MobiDB-lite"/>
    </source>
</evidence>
<comment type="caution">
    <text evidence="3">The sequence shown here is derived from an EMBL/GenBank/DDBJ whole genome shotgun (WGS) entry which is preliminary data.</text>
</comment>
<evidence type="ECO:0000313" key="4">
    <source>
        <dbReference type="Proteomes" id="UP001633002"/>
    </source>
</evidence>
<keyword evidence="2" id="KW-1133">Transmembrane helix</keyword>
<evidence type="ECO:0000256" key="2">
    <source>
        <dbReference type="SAM" id="Phobius"/>
    </source>
</evidence>
<keyword evidence="2" id="KW-0472">Membrane</keyword>
<organism evidence="3 4">
    <name type="scientific">Riccia sorocarpa</name>
    <dbReference type="NCBI Taxonomy" id="122646"/>
    <lineage>
        <taxon>Eukaryota</taxon>
        <taxon>Viridiplantae</taxon>
        <taxon>Streptophyta</taxon>
        <taxon>Embryophyta</taxon>
        <taxon>Marchantiophyta</taxon>
        <taxon>Marchantiopsida</taxon>
        <taxon>Marchantiidae</taxon>
        <taxon>Marchantiales</taxon>
        <taxon>Ricciaceae</taxon>
        <taxon>Riccia</taxon>
    </lineage>
</organism>
<feature type="region of interest" description="Disordered" evidence="1">
    <location>
        <begin position="25"/>
        <end position="79"/>
    </location>
</feature>
<accession>A0ABD3HUM3</accession>
<evidence type="ECO:0000313" key="3">
    <source>
        <dbReference type="EMBL" id="KAL3693064.1"/>
    </source>
</evidence>
<keyword evidence="2" id="KW-0812">Transmembrane</keyword>
<name>A0ABD3HUM3_9MARC</name>
<reference evidence="3 4" key="1">
    <citation type="submission" date="2024-09" db="EMBL/GenBank/DDBJ databases">
        <title>Chromosome-scale assembly of Riccia sorocarpa.</title>
        <authorList>
            <person name="Paukszto L."/>
        </authorList>
    </citation>
    <scope>NUCLEOTIDE SEQUENCE [LARGE SCALE GENOMIC DNA]</scope>
    <source>
        <strain evidence="3">LP-2024</strain>
        <tissue evidence="3">Aerial parts of the thallus</tissue>
    </source>
</reference>
<feature type="transmembrane region" description="Helical" evidence="2">
    <location>
        <begin position="85"/>
        <end position="106"/>
    </location>
</feature>
<sequence length="123" mass="13109">MRAISLHVKSWGDPAPFRKVAVAGRSRTRLGTARAAMDAMDDDDDGRPSSSALEKQKSEDARGINSGEDKKAASRAEIQRGRNTAIITGAISVLLGVGYLVLIQLLDTLGIELIPPPPEAFDP</sequence>
<dbReference type="EMBL" id="JBJQOH010000003">
    <property type="protein sequence ID" value="KAL3693064.1"/>
    <property type="molecule type" value="Genomic_DNA"/>
</dbReference>
<gene>
    <name evidence="3" type="ORF">R1sor_006715</name>
</gene>
<proteinExistence type="predicted"/>
<dbReference type="AlphaFoldDB" id="A0ABD3HUM3"/>
<dbReference type="Proteomes" id="UP001633002">
    <property type="component" value="Unassembled WGS sequence"/>
</dbReference>